<evidence type="ECO:0000313" key="3">
    <source>
        <dbReference type="Proteomes" id="UP000215214"/>
    </source>
</evidence>
<gene>
    <name evidence="2" type="primary">traA</name>
    <name evidence="2" type="ORF">TJEJU_0664</name>
</gene>
<dbReference type="Proteomes" id="UP000215214">
    <property type="component" value="Chromosome TJEJU"/>
</dbReference>
<dbReference type="SUPFAM" id="SSF52540">
    <property type="entry name" value="P-loop containing nucleoside triphosphate hydrolases"/>
    <property type="match status" value="1"/>
</dbReference>
<sequence>MKKEPLKISFSSQKGGVGKSAITVLTAAMLHYKMGYQVVIFDCDFPQLSIAKQRERELKAIMENDHFKRMAHTQFSSLNKKAYPIISCNADTALQEAKQFLDNSAIHYDFAFFDFTGTVNSTGILQTLLGMDAIFSPMTADRLVMESTLSFSQVMAQIFASKPDKKGLHLFWNMVDGREKSTLYDTYEKVINELELHKMQHYFSDSKRFRKELPEIGNGLVFRSTLFPPHNRLIKSSRLDAFINEFLHLLNQ</sequence>
<feature type="domain" description="CobQ/CobB/MinD/ParA nucleotide binding" evidence="1">
    <location>
        <begin position="8"/>
        <end position="192"/>
    </location>
</feature>
<protein>
    <submittedName>
        <fullName evidence="2">Conjugative transposon protein TraA</fullName>
    </submittedName>
</protein>
<dbReference type="InterPro" id="IPR002586">
    <property type="entry name" value="CobQ/CobB/MinD/ParA_Nub-bd_dom"/>
</dbReference>
<dbReference type="Gene3D" id="3.40.50.300">
    <property type="entry name" value="P-loop containing nucleotide triphosphate hydrolases"/>
    <property type="match status" value="1"/>
</dbReference>
<dbReference type="KEGG" id="tje:TJEJU_0664"/>
<dbReference type="PANTHER" id="PTHR13696:SF52">
    <property type="entry name" value="PARA FAMILY PROTEIN CT_582"/>
    <property type="match status" value="1"/>
</dbReference>
<dbReference type="InterPro" id="IPR050678">
    <property type="entry name" value="DNA_Partitioning_ATPase"/>
</dbReference>
<dbReference type="CDD" id="cd02042">
    <property type="entry name" value="ParAB_family"/>
    <property type="match status" value="1"/>
</dbReference>
<dbReference type="OrthoDB" id="978593at2"/>
<reference evidence="2 3" key="1">
    <citation type="submission" date="2017-07" db="EMBL/GenBank/DDBJ databases">
        <authorList>
            <person name="Sun Z.S."/>
            <person name="Albrecht U."/>
            <person name="Echele G."/>
            <person name="Lee C.C."/>
        </authorList>
    </citation>
    <scope>NUCLEOTIDE SEQUENCE [LARGE SCALE GENOMIC DNA]</scope>
    <source>
        <strain evidence="3">type strain: KCTC 22618</strain>
    </source>
</reference>
<organism evidence="2 3">
    <name type="scientific">Tenacibaculum jejuense</name>
    <dbReference type="NCBI Taxonomy" id="584609"/>
    <lineage>
        <taxon>Bacteria</taxon>
        <taxon>Pseudomonadati</taxon>
        <taxon>Bacteroidota</taxon>
        <taxon>Flavobacteriia</taxon>
        <taxon>Flavobacteriales</taxon>
        <taxon>Flavobacteriaceae</taxon>
        <taxon>Tenacibaculum</taxon>
    </lineage>
</organism>
<dbReference type="RefSeq" id="WP_095069398.1">
    <property type="nucleotide sequence ID" value="NZ_LT899436.1"/>
</dbReference>
<dbReference type="InterPro" id="IPR027417">
    <property type="entry name" value="P-loop_NTPase"/>
</dbReference>
<evidence type="ECO:0000259" key="1">
    <source>
        <dbReference type="Pfam" id="PF01656"/>
    </source>
</evidence>
<dbReference type="PANTHER" id="PTHR13696">
    <property type="entry name" value="P-LOOP CONTAINING NUCLEOSIDE TRIPHOSPHATE HYDROLASE"/>
    <property type="match status" value="1"/>
</dbReference>
<name>A0A238U5F3_9FLAO</name>
<dbReference type="Pfam" id="PF01656">
    <property type="entry name" value="CbiA"/>
    <property type="match status" value="1"/>
</dbReference>
<keyword evidence="3" id="KW-1185">Reference proteome</keyword>
<dbReference type="AlphaFoldDB" id="A0A238U5F3"/>
<proteinExistence type="predicted"/>
<dbReference type="EMBL" id="LT899436">
    <property type="protein sequence ID" value="SNR14441.1"/>
    <property type="molecule type" value="Genomic_DNA"/>
</dbReference>
<accession>A0A238U5F3</accession>
<evidence type="ECO:0000313" key="2">
    <source>
        <dbReference type="EMBL" id="SNR14441.1"/>
    </source>
</evidence>